<gene>
    <name evidence="3" type="primary">xcpT_31</name>
    <name evidence="3" type="ORF">Pan241w_41150</name>
</gene>
<keyword evidence="1" id="KW-0812">Transmembrane</keyword>
<dbReference type="PANTHER" id="PTHR30093">
    <property type="entry name" value="GENERAL SECRETION PATHWAY PROTEIN G"/>
    <property type="match status" value="1"/>
</dbReference>
<dbReference type="Pfam" id="PF07596">
    <property type="entry name" value="SBP_bac_10"/>
    <property type="match status" value="1"/>
</dbReference>
<name>A0A517RJG0_9PLAN</name>
<accession>A0A517RJG0</accession>
<keyword evidence="4" id="KW-1185">Reference proteome</keyword>
<evidence type="ECO:0000313" key="3">
    <source>
        <dbReference type="EMBL" id="QDT44011.1"/>
    </source>
</evidence>
<dbReference type="PANTHER" id="PTHR30093:SF2">
    <property type="entry name" value="TYPE II SECRETION SYSTEM PROTEIN H"/>
    <property type="match status" value="1"/>
</dbReference>
<dbReference type="Gene3D" id="3.30.700.10">
    <property type="entry name" value="Glycoprotein, Type 4 Pilin"/>
    <property type="match status" value="1"/>
</dbReference>
<evidence type="ECO:0000259" key="2">
    <source>
        <dbReference type="Pfam" id="PF07596"/>
    </source>
</evidence>
<dbReference type="InterPro" id="IPR012902">
    <property type="entry name" value="N_methyl_site"/>
</dbReference>
<dbReference type="Pfam" id="PF07963">
    <property type="entry name" value="N_methyl"/>
    <property type="match status" value="1"/>
</dbReference>
<dbReference type="EMBL" id="CP036269">
    <property type="protein sequence ID" value="QDT44011.1"/>
    <property type="molecule type" value="Genomic_DNA"/>
</dbReference>
<keyword evidence="1" id="KW-1133">Transmembrane helix</keyword>
<evidence type="ECO:0000256" key="1">
    <source>
        <dbReference type="SAM" id="Phobius"/>
    </source>
</evidence>
<dbReference type="KEGG" id="gaz:Pan241w_41150"/>
<dbReference type="OrthoDB" id="241095at2"/>
<keyword evidence="1" id="KW-0472">Membrane</keyword>
<dbReference type="AlphaFoldDB" id="A0A517RJG0"/>
<feature type="transmembrane region" description="Helical" evidence="1">
    <location>
        <begin position="12"/>
        <end position="34"/>
    </location>
</feature>
<dbReference type="InterPro" id="IPR027558">
    <property type="entry name" value="Pre_pil_HX9DG_C"/>
</dbReference>
<feature type="domain" description="DUF1559" evidence="2">
    <location>
        <begin position="35"/>
        <end position="303"/>
    </location>
</feature>
<dbReference type="RefSeq" id="WP_145219131.1">
    <property type="nucleotide sequence ID" value="NZ_CP036269.1"/>
</dbReference>
<dbReference type="SUPFAM" id="SSF54523">
    <property type="entry name" value="Pili subunits"/>
    <property type="match status" value="1"/>
</dbReference>
<dbReference type="NCBIfam" id="TIGR02532">
    <property type="entry name" value="IV_pilin_GFxxxE"/>
    <property type="match status" value="1"/>
</dbReference>
<reference evidence="3 4" key="1">
    <citation type="submission" date="2019-02" db="EMBL/GenBank/DDBJ databases">
        <title>Deep-cultivation of Planctomycetes and their phenomic and genomic characterization uncovers novel biology.</title>
        <authorList>
            <person name="Wiegand S."/>
            <person name="Jogler M."/>
            <person name="Boedeker C."/>
            <person name="Pinto D."/>
            <person name="Vollmers J."/>
            <person name="Rivas-Marin E."/>
            <person name="Kohn T."/>
            <person name="Peeters S.H."/>
            <person name="Heuer A."/>
            <person name="Rast P."/>
            <person name="Oberbeckmann S."/>
            <person name="Bunk B."/>
            <person name="Jeske O."/>
            <person name="Meyerdierks A."/>
            <person name="Storesund J.E."/>
            <person name="Kallscheuer N."/>
            <person name="Luecker S."/>
            <person name="Lage O.M."/>
            <person name="Pohl T."/>
            <person name="Merkel B.J."/>
            <person name="Hornburger P."/>
            <person name="Mueller R.-W."/>
            <person name="Bruemmer F."/>
            <person name="Labrenz M."/>
            <person name="Spormann A.M."/>
            <person name="Op den Camp H."/>
            <person name="Overmann J."/>
            <person name="Amann R."/>
            <person name="Jetten M.S.M."/>
            <person name="Mascher T."/>
            <person name="Medema M.H."/>
            <person name="Devos D.P."/>
            <person name="Kaster A.-K."/>
            <person name="Ovreas L."/>
            <person name="Rohde M."/>
            <person name="Galperin M.Y."/>
            <person name="Jogler C."/>
        </authorList>
    </citation>
    <scope>NUCLEOTIDE SEQUENCE [LARGE SCALE GENOMIC DNA]</scope>
    <source>
        <strain evidence="3 4">Pan241w</strain>
    </source>
</reference>
<dbReference type="InterPro" id="IPR011453">
    <property type="entry name" value="DUF1559"/>
</dbReference>
<proteinExistence type="predicted"/>
<dbReference type="PROSITE" id="PS00409">
    <property type="entry name" value="PROKAR_NTER_METHYL"/>
    <property type="match status" value="1"/>
</dbReference>
<dbReference type="InterPro" id="IPR045584">
    <property type="entry name" value="Pilin-like"/>
</dbReference>
<evidence type="ECO:0000313" key="4">
    <source>
        <dbReference type="Proteomes" id="UP000317171"/>
    </source>
</evidence>
<dbReference type="NCBIfam" id="TIGR04294">
    <property type="entry name" value="pre_pil_HX9DG"/>
    <property type="match status" value="1"/>
</dbReference>
<organism evidence="3 4">
    <name type="scientific">Gimesia alba</name>
    <dbReference type="NCBI Taxonomy" id="2527973"/>
    <lineage>
        <taxon>Bacteria</taxon>
        <taxon>Pseudomonadati</taxon>
        <taxon>Planctomycetota</taxon>
        <taxon>Planctomycetia</taxon>
        <taxon>Planctomycetales</taxon>
        <taxon>Planctomycetaceae</taxon>
        <taxon>Gimesia</taxon>
    </lineage>
</organism>
<dbReference type="Proteomes" id="UP000317171">
    <property type="component" value="Chromosome"/>
</dbReference>
<sequence length="321" mass="34716">MSQFLRQKRGFTLIELLVVIAIIAILIALLLPAVQQAREAARRSQCKNNMKQLGLALHNYHETFRVMPPAHIGRCTTPRLSASGLTMLLPYIDQAPLYNLYNSNGSATTHTSISTAGPLIAGDDPVTNGNAAVVKNLITVFLCPSDSGTYHITATTGSYGISSTNTGTGGAKTNYDFITITPYNSCENWAGTAPTSRCMFGDNSKCRLDDVKDGTSNTLMMGETTRDVYNGGTNAWGYRGHVMVGLNLVSYPINRFWYSSASPQDLPQGKLGSWSYAGSLHTGGAHFLLADGSVHFMSENIDTTTRQNLARMSDGNVIGEW</sequence>
<protein>
    <submittedName>
        <fullName evidence="3">Type II secretion system protein G</fullName>
    </submittedName>
</protein>